<dbReference type="Proteomes" id="UP001604277">
    <property type="component" value="Unassembled WGS sequence"/>
</dbReference>
<gene>
    <name evidence="1" type="ORF">Fot_43042</name>
</gene>
<reference evidence="2" key="1">
    <citation type="submission" date="2024-07" db="EMBL/GenBank/DDBJ databases">
        <title>Two chromosome-level genome assemblies of Korean endemic species Abeliophyllum distichum and Forsythia ovata (Oleaceae).</title>
        <authorList>
            <person name="Jang H."/>
        </authorList>
    </citation>
    <scope>NUCLEOTIDE SEQUENCE [LARGE SCALE GENOMIC DNA]</scope>
</reference>
<evidence type="ECO:0000313" key="1">
    <source>
        <dbReference type="EMBL" id="KAL2489750.1"/>
    </source>
</evidence>
<sequence length="101" mass="11181">MQTEQNCEGVIPVVISQSQLFSGIMYFGTALENITPVVADTWAFRGKMIVSPGEQVAKIDAWTPQLVLPTRNHVSLAPKSSVSCLFASRRGPTWESENQYH</sequence>
<accession>A0ABD1RMX2</accession>
<keyword evidence="2" id="KW-1185">Reference proteome</keyword>
<name>A0ABD1RMX2_9LAMI</name>
<proteinExistence type="predicted"/>
<organism evidence="1 2">
    <name type="scientific">Forsythia ovata</name>
    <dbReference type="NCBI Taxonomy" id="205694"/>
    <lineage>
        <taxon>Eukaryota</taxon>
        <taxon>Viridiplantae</taxon>
        <taxon>Streptophyta</taxon>
        <taxon>Embryophyta</taxon>
        <taxon>Tracheophyta</taxon>
        <taxon>Spermatophyta</taxon>
        <taxon>Magnoliopsida</taxon>
        <taxon>eudicotyledons</taxon>
        <taxon>Gunneridae</taxon>
        <taxon>Pentapetalae</taxon>
        <taxon>asterids</taxon>
        <taxon>lamiids</taxon>
        <taxon>Lamiales</taxon>
        <taxon>Oleaceae</taxon>
        <taxon>Forsythieae</taxon>
        <taxon>Forsythia</taxon>
    </lineage>
</organism>
<dbReference type="AlphaFoldDB" id="A0ABD1RMX2"/>
<comment type="caution">
    <text evidence="1">The sequence shown here is derived from an EMBL/GenBank/DDBJ whole genome shotgun (WGS) entry which is preliminary data.</text>
</comment>
<dbReference type="EMBL" id="JBFOLJ010000012">
    <property type="protein sequence ID" value="KAL2489750.1"/>
    <property type="molecule type" value="Genomic_DNA"/>
</dbReference>
<protein>
    <submittedName>
        <fullName evidence="1">Uncharacterized protein</fullName>
    </submittedName>
</protein>
<evidence type="ECO:0000313" key="2">
    <source>
        <dbReference type="Proteomes" id="UP001604277"/>
    </source>
</evidence>